<sequence length="100" mass="12238">MRYNPTFPFVFRFYFVLKLNRRLCKPQKHLNDIRYFKFHQKIIDEKKFMSIVVLLNGNIEASFFPPSFFNTSRIVKKTRISVFYFENNLLRLNNECIFAK</sequence>
<comment type="caution">
    <text evidence="1">The sequence shown here is derived from an EMBL/GenBank/DDBJ whole genome shotgun (WGS) entry which is preliminary data.</text>
</comment>
<dbReference type="EMBL" id="JABFTP020000083">
    <property type="protein sequence ID" value="KAL3276196.1"/>
    <property type="molecule type" value="Genomic_DNA"/>
</dbReference>
<dbReference type="AlphaFoldDB" id="A0ABD2NBZ5"/>
<gene>
    <name evidence="1" type="ORF">HHI36_020914</name>
</gene>
<protein>
    <submittedName>
        <fullName evidence="1">Uncharacterized protein</fullName>
    </submittedName>
</protein>
<evidence type="ECO:0000313" key="2">
    <source>
        <dbReference type="Proteomes" id="UP001516400"/>
    </source>
</evidence>
<name>A0ABD2NBZ5_9CUCU</name>
<dbReference type="Proteomes" id="UP001516400">
    <property type="component" value="Unassembled WGS sequence"/>
</dbReference>
<organism evidence="1 2">
    <name type="scientific">Cryptolaemus montrouzieri</name>
    <dbReference type="NCBI Taxonomy" id="559131"/>
    <lineage>
        <taxon>Eukaryota</taxon>
        <taxon>Metazoa</taxon>
        <taxon>Ecdysozoa</taxon>
        <taxon>Arthropoda</taxon>
        <taxon>Hexapoda</taxon>
        <taxon>Insecta</taxon>
        <taxon>Pterygota</taxon>
        <taxon>Neoptera</taxon>
        <taxon>Endopterygota</taxon>
        <taxon>Coleoptera</taxon>
        <taxon>Polyphaga</taxon>
        <taxon>Cucujiformia</taxon>
        <taxon>Coccinelloidea</taxon>
        <taxon>Coccinellidae</taxon>
        <taxon>Scymninae</taxon>
        <taxon>Scymnini</taxon>
        <taxon>Cryptolaemus</taxon>
    </lineage>
</organism>
<reference evidence="1 2" key="1">
    <citation type="journal article" date="2021" name="BMC Biol.">
        <title>Horizontally acquired antibacterial genes associated with adaptive radiation of ladybird beetles.</title>
        <authorList>
            <person name="Li H.S."/>
            <person name="Tang X.F."/>
            <person name="Huang Y.H."/>
            <person name="Xu Z.Y."/>
            <person name="Chen M.L."/>
            <person name="Du X.Y."/>
            <person name="Qiu B.Y."/>
            <person name="Chen P.T."/>
            <person name="Zhang W."/>
            <person name="Slipinski A."/>
            <person name="Escalona H.E."/>
            <person name="Waterhouse R.M."/>
            <person name="Zwick A."/>
            <person name="Pang H."/>
        </authorList>
    </citation>
    <scope>NUCLEOTIDE SEQUENCE [LARGE SCALE GENOMIC DNA]</scope>
    <source>
        <strain evidence="1">SYSU2018</strain>
    </source>
</reference>
<keyword evidence="2" id="KW-1185">Reference proteome</keyword>
<evidence type="ECO:0000313" key="1">
    <source>
        <dbReference type="EMBL" id="KAL3276196.1"/>
    </source>
</evidence>
<accession>A0ABD2NBZ5</accession>
<proteinExistence type="predicted"/>